<accession>A0AAN7Z0R8</accession>
<evidence type="ECO:0000256" key="6">
    <source>
        <dbReference type="ARBA" id="ARBA00023004"/>
    </source>
</evidence>
<dbReference type="PRINTS" id="PR00463">
    <property type="entry name" value="EP450I"/>
</dbReference>
<dbReference type="PANTHER" id="PTHR24289">
    <property type="entry name" value="STEROID 17-ALPHA-HYDROXYLASE/17,20 LYASE"/>
    <property type="match status" value="1"/>
</dbReference>
<dbReference type="GO" id="GO:0042448">
    <property type="term" value="P:progesterone metabolic process"/>
    <property type="evidence" value="ECO:0007669"/>
    <property type="project" value="TreeGrafter"/>
</dbReference>
<dbReference type="InterPro" id="IPR002401">
    <property type="entry name" value="Cyt_P450_E_grp-I"/>
</dbReference>
<name>A0AAN7Z0R8_9MYCE</name>
<protein>
    <recommendedName>
        <fullName evidence="11">Cytochrome P450</fullName>
    </recommendedName>
</protein>
<dbReference type="InterPro" id="IPR001128">
    <property type="entry name" value="Cyt_P450"/>
</dbReference>
<feature type="transmembrane region" description="Helical" evidence="8">
    <location>
        <begin position="6"/>
        <end position="21"/>
    </location>
</feature>
<evidence type="ECO:0008006" key="11">
    <source>
        <dbReference type="Google" id="ProtNLM"/>
    </source>
</evidence>
<evidence type="ECO:0000313" key="10">
    <source>
        <dbReference type="Proteomes" id="UP001344447"/>
    </source>
</evidence>
<keyword evidence="10" id="KW-1185">Reference proteome</keyword>
<dbReference type="EMBL" id="JAVFKY010000001">
    <property type="protein sequence ID" value="KAK5583537.1"/>
    <property type="molecule type" value="Genomic_DNA"/>
</dbReference>
<evidence type="ECO:0000256" key="1">
    <source>
        <dbReference type="ARBA" id="ARBA00001971"/>
    </source>
</evidence>
<organism evidence="9 10">
    <name type="scientific">Dictyostelium firmibasis</name>
    <dbReference type="NCBI Taxonomy" id="79012"/>
    <lineage>
        <taxon>Eukaryota</taxon>
        <taxon>Amoebozoa</taxon>
        <taxon>Evosea</taxon>
        <taxon>Eumycetozoa</taxon>
        <taxon>Dictyostelia</taxon>
        <taxon>Dictyosteliales</taxon>
        <taxon>Dictyosteliaceae</taxon>
        <taxon>Dictyostelium</taxon>
    </lineage>
</organism>
<evidence type="ECO:0000313" key="9">
    <source>
        <dbReference type="EMBL" id="KAK5583537.1"/>
    </source>
</evidence>
<proteinExistence type="inferred from homology"/>
<dbReference type="InterPro" id="IPR036396">
    <property type="entry name" value="Cyt_P450_sf"/>
</dbReference>
<evidence type="ECO:0000256" key="7">
    <source>
        <dbReference type="PIRSR" id="PIRSR602401-1"/>
    </source>
</evidence>
<keyword evidence="5" id="KW-0560">Oxidoreductase</keyword>
<dbReference type="Gene3D" id="1.10.630.10">
    <property type="entry name" value="Cytochrome P450"/>
    <property type="match status" value="1"/>
</dbReference>
<evidence type="ECO:0000256" key="5">
    <source>
        <dbReference type="ARBA" id="ARBA00023002"/>
    </source>
</evidence>
<keyword evidence="8" id="KW-0812">Transmembrane</keyword>
<reference evidence="9 10" key="1">
    <citation type="submission" date="2023-11" db="EMBL/GenBank/DDBJ databases">
        <title>Dfirmibasis_genome.</title>
        <authorList>
            <person name="Edelbroek B."/>
            <person name="Kjellin J."/>
            <person name="Jerlstrom-Hultqvist J."/>
            <person name="Soderbom F."/>
        </authorList>
    </citation>
    <scope>NUCLEOTIDE SEQUENCE [LARGE SCALE GENOMIC DNA]</scope>
    <source>
        <strain evidence="9 10">TNS-C-14</strain>
    </source>
</reference>
<dbReference type="PANTHER" id="PTHR24289:SF21">
    <property type="entry name" value="CYTOCHROME P450 1A"/>
    <property type="match status" value="1"/>
</dbReference>
<dbReference type="Pfam" id="PF00067">
    <property type="entry name" value="p450"/>
    <property type="match status" value="1"/>
</dbReference>
<keyword evidence="4 7" id="KW-0479">Metal-binding</keyword>
<comment type="similarity">
    <text evidence="2">Belongs to the cytochrome P450 family.</text>
</comment>
<dbReference type="GO" id="GO:0004508">
    <property type="term" value="F:steroid 17-alpha-monooxygenase activity"/>
    <property type="evidence" value="ECO:0007669"/>
    <property type="project" value="TreeGrafter"/>
</dbReference>
<dbReference type="GO" id="GO:0042446">
    <property type="term" value="P:hormone biosynthetic process"/>
    <property type="evidence" value="ECO:0007669"/>
    <property type="project" value="TreeGrafter"/>
</dbReference>
<dbReference type="AlphaFoldDB" id="A0AAN7Z0R8"/>
<keyword evidence="8" id="KW-1133">Transmembrane helix</keyword>
<evidence type="ECO:0000256" key="3">
    <source>
        <dbReference type="ARBA" id="ARBA00022617"/>
    </source>
</evidence>
<dbReference type="GO" id="GO:0005789">
    <property type="term" value="C:endoplasmic reticulum membrane"/>
    <property type="evidence" value="ECO:0007669"/>
    <property type="project" value="UniProtKB-SubCell"/>
</dbReference>
<comment type="cofactor">
    <cofactor evidence="1 7">
        <name>heme</name>
        <dbReference type="ChEBI" id="CHEBI:30413"/>
    </cofactor>
</comment>
<gene>
    <name evidence="9" type="ORF">RB653_005134</name>
</gene>
<comment type="caution">
    <text evidence="9">The sequence shown here is derived from an EMBL/GenBank/DDBJ whole genome shotgun (WGS) entry which is preliminary data.</text>
</comment>
<evidence type="ECO:0000256" key="2">
    <source>
        <dbReference type="ARBA" id="ARBA00010617"/>
    </source>
</evidence>
<keyword evidence="6 7" id="KW-0408">Iron</keyword>
<keyword evidence="8" id="KW-0472">Membrane</keyword>
<evidence type="ECO:0000256" key="8">
    <source>
        <dbReference type="SAM" id="Phobius"/>
    </source>
</evidence>
<sequence>MNYLIFIIYIVLFTLLFDFIRKNRRLNGLFKKDIKGPWSLPIVGGMYLINDNPNRVFSKLSKKYGGIYKIWIGETLTMVVSDPEIVNEIWIKQHDNFINRPKNITTEIFSNNYRSLNFGDFSHWKYNRSVISGHFTKTKILSSKVTEIVEKQLEKLITSMDDHSISKIPFDPYIGFSNYSLNIILNMVVSKDIGECLESSQAFITSIDEIFKMVSTNGPQDTLPYLKPFFKKDINHFKYHLNKIKSMIHSIYLDQIQSHDPSNPRNILDSFITDFKSNDIDNLLQICIDLIVAGTDTVANFLQWFALFCINYPEIQDKLYKEIIEIAGKDCKNLKNEHVSKMSYLYGCFRETLRYRPVTPLSLPRVAKCDTYIKDDIFIPKGTSIIQNIFGMGNDEKYISEPNKFKPERWVEYIKQKENSNNNKNENKYYNNLDKISIPFGLGKRQCLSPAMAEQETLIAMGNMILNYRFKYDGELPLSEKEVYSITIKPQPFKISLEKRT</sequence>
<dbReference type="CDD" id="cd20617">
    <property type="entry name" value="CYP1_2-like"/>
    <property type="match status" value="1"/>
</dbReference>
<dbReference type="GO" id="GO:0005506">
    <property type="term" value="F:iron ion binding"/>
    <property type="evidence" value="ECO:0007669"/>
    <property type="project" value="InterPro"/>
</dbReference>
<dbReference type="GO" id="GO:0020037">
    <property type="term" value="F:heme binding"/>
    <property type="evidence" value="ECO:0007669"/>
    <property type="project" value="InterPro"/>
</dbReference>
<evidence type="ECO:0000256" key="4">
    <source>
        <dbReference type="ARBA" id="ARBA00022723"/>
    </source>
</evidence>
<feature type="binding site" description="axial binding residue" evidence="7">
    <location>
        <position position="447"/>
    </location>
    <ligand>
        <name>heme</name>
        <dbReference type="ChEBI" id="CHEBI:30413"/>
    </ligand>
    <ligandPart>
        <name>Fe</name>
        <dbReference type="ChEBI" id="CHEBI:18248"/>
    </ligandPart>
</feature>
<dbReference type="Proteomes" id="UP001344447">
    <property type="component" value="Unassembled WGS sequence"/>
</dbReference>
<keyword evidence="3 7" id="KW-0349">Heme</keyword>
<dbReference type="SUPFAM" id="SSF48264">
    <property type="entry name" value="Cytochrome P450"/>
    <property type="match status" value="1"/>
</dbReference>
<dbReference type="PRINTS" id="PR00385">
    <property type="entry name" value="P450"/>
</dbReference>